<comment type="caution">
    <text evidence="8">The sequence shown here is derived from an EMBL/GenBank/DDBJ whole genome shotgun (WGS) entry which is preliminary data.</text>
</comment>
<proteinExistence type="predicted"/>
<evidence type="ECO:0000256" key="3">
    <source>
        <dbReference type="ARBA" id="ARBA00022660"/>
    </source>
</evidence>
<dbReference type="EMBL" id="BPQM01000047">
    <property type="protein sequence ID" value="GJD78958.1"/>
    <property type="molecule type" value="Genomic_DNA"/>
</dbReference>
<dbReference type="AlphaFoldDB" id="A0AA37HPW5"/>
<evidence type="ECO:0000256" key="4">
    <source>
        <dbReference type="ARBA" id="ARBA00022946"/>
    </source>
</evidence>
<keyword evidence="3" id="KW-0679">Respiratory chain</keyword>
<evidence type="ECO:0000256" key="7">
    <source>
        <dbReference type="SAM" id="MobiDB-lite"/>
    </source>
</evidence>
<dbReference type="RefSeq" id="WP_238302763.1">
    <property type="nucleotide sequence ID" value="NZ_BPQM01000047.1"/>
</dbReference>
<dbReference type="Proteomes" id="UP001055108">
    <property type="component" value="Unassembled WGS sequence"/>
</dbReference>
<protein>
    <recommendedName>
        <fullName evidence="10">ETC complex I subunit conserved region</fullName>
    </recommendedName>
</protein>
<accession>A0AA37HPW5</accession>
<keyword evidence="6" id="KW-0472">Membrane</keyword>
<comment type="subcellular location">
    <subcellularLocation>
        <location evidence="1">Membrane</location>
    </subcellularLocation>
</comment>
<keyword evidence="5" id="KW-0249">Electron transport</keyword>
<dbReference type="Pfam" id="PF04800">
    <property type="entry name" value="NDUS4"/>
    <property type="match status" value="1"/>
</dbReference>
<reference evidence="8" key="1">
    <citation type="journal article" date="2016" name="Front. Microbiol.">
        <title>Genome Sequence of the Piezophilic, Mesophilic Sulfate-Reducing Bacterium Desulfovibrio indicus J2T.</title>
        <authorList>
            <person name="Cao J."/>
            <person name="Maignien L."/>
            <person name="Shao Z."/>
            <person name="Alain K."/>
            <person name="Jebbar M."/>
        </authorList>
    </citation>
    <scope>NUCLEOTIDE SEQUENCE</scope>
    <source>
        <strain evidence="8">NBRC 103626</strain>
    </source>
</reference>
<dbReference type="Gene3D" id="3.30.160.190">
    <property type="entry name" value="atu1810 like domain"/>
    <property type="match status" value="1"/>
</dbReference>
<name>A0AA37HPW5_9HYPH</name>
<evidence type="ECO:0000256" key="1">
    <source>
        <dbReference type="ARBA" id="ARBA00004370"/>
    </source>
</evidence>
<organism evidence="8 9">
    <name type="scientific">Methylobacterium gregans</name>
    <dbReference type="NCBI Taxonomy" id="374424"/>
    <lineage>
        <taxon>Bacteria</taxon>
        <taxon>Pseudomonadati</taxon>
        <taxon>Pseudomonadota</taxon>
        <taxon>Alphaproteobacteria</taxon>
        <taxon>Hyphomicrobiales</taxon>
        <taxon>Methylobacteriaceae</taxon>
        <taxon>Methylobacterium</taxon>
    </lineage>
</organism>
<evidence type="ECO:0000313" key="8">
    <source>
        <dbReference type="EMBL" id="GJD78958.1"/>
    </source>
</evidence>
<evidence type="ECO:0008006" key="10">
    <source>
        <dbReference type="Google" id="ProtNLM"/>
    </source>
</evidence>
<feature type="region of interest" description="Disordered" evidence="7">
    <location>
        <begin position="127"/>
        <end position="153"/>
    </location>
</feature>
<evidence type="ECO:0000256" key="2">
    <source>
        <dbReference type="ARBA" id="ARBA00022448"/>
    </source>
</evidence>
<gene>
    <name evidence="8" type="ORF">NBEOAGPD_2178</name>
</gene>
<dbReference type="InterPro" id="IPR038532">
    <property type="entry name" value="NDUFS4-like_sf"/>
</dbReference>
<dbReference type="GO" id="GO:0016020">
    <property type="term" value="C:membrane"/>
    <property type="evidence" value="ECO:0007669"/>
    <property type="project" value="UniProtKB-SubCell"/>
</dbReference>
<keyword evidence="4" id="KW-0809">Transit peptide</keyword>
<keyword evidence="2" id="KW-0813">Transport</keyword>
<keyword evidence="9" id="KW-1185">Reference proteome</keyword>
<evidence type="ECO:0000313" key="9">
    <source>
        <dbReference type="Proteomes" id="UP001055108"/>
    </source>
</evidence>
<dbReference type="InterPro" id="IPR006885">
    <property type="entry name" value="NADH_UbQ_FeS_4_mit-like"/>
</dbReference>
<dbReference type="GO" id="GO:0022900">
    <property type="term" value="P:electron transport chain"/>
    <property type="evidence" value="ECO:0007669"/>
    <property type="project" value="InterPro"/>
</dbReference>
<reference evidence="8" key="2">
    <citation type="submission" date="2021-08" db="EMBL/GenBank/DDBJ databases">
        <authorList>
            <person name="Tani A."/>
            <person name="Ola A."/>
            <person name="Ogura Y."/>
            <person name="Katsura K."/>
            <person name="Hayashi T."/>
        </authorList>
    </citation>
    <scope>NUCLEOTIDE SEQUENCE</scope>
    <source>
        <strain evidence="8">NBRC 103626</strain>
    </source>
</reference>
<sequence>MQDQVIGIGHNNPPSSIPAVPWLTRRRAYIRRRGRSVETAGRAHADEWVLTFERETPPEIDDLMGWTGGEDTLATEVRLTFATRAEAVTYAERQGLDFVIGAAPGRTASVTLVPPWQWNRRPAPPLGRPIRILPRPQAADSQVEKSRDQGGLPDLERALVNPAAVFATPQDVLDHPRLMRGCKRELLRRWAWDEYLKEVAAGEGMAEGEPSRLDEVKAALLRLGETWRPKPFAPAAGVPRTYGEAELAA</sequence>
<evidence type="ECO:0000256" key="5">
    <source>
        <dbReference type="ARBA" id="ARBA00022982"/>
    </source>
</evidence>
<evidence type="ECO:0000256" key="6">
    <source>
        <dbReference type="ARBA" id="ARBA00023136"/>
    </source>
</evidence>